<reference evidence="5 6" key="2">
    <citation type="submission" date="2019-05" db="EMBL/GenBank/DDBJ databases">
        <title>Genome evolution of the obligate endosymbiont Buchnera aphidicola.</title>
        <authorList>
            <person name="Moran N.A."/>
        </authorList>
    </citation>
    <scope>NUCLEOTIDE SEQUENCE [LARGE SCALE GENOMIC DNA]</scope>
    <source>
        <strain evidence="5 6">Mst</strain>
    </source>
</reference>
<evidence type="ECO:0000256" key="3">
    <source>
        <dbReference type="HAMAP-Rule" id="MF_01061"/>
    </source>
</evidence>
<dbReference type="GO" id="GO:0003697">
    <property type="term" value="F:single-stranded DNA binding"/>
    <property type="evidence" value="ECO:0007669"/>
    <property type="project" value="UniProtKB-UniRule"/>
</dbReference>
<dbReference type="GO" id="GO:0006269">
    <property type="term" value="P:DNA replication, synthesis of primer"/>
    <property type="evidence" value="ECO:0007669"/>
    <property type="project" value="UniProtKB-KW"/>
</dbReference>
<dbReference type="InterPro" id="IPR020917">
    <property type="entry name" value="DnaT"/>
</dbReference>
<dbReference type="NCBIfam" id="NF002770">
    <property type="entry name" value="PRK02854.1"/>
    <property type="match status" value="1"/>
</dbReference>
<dbReference type="Pfam" id="PF17948">
    <property type="entry name" value="DnaT"/>
    <property type="match status" value="1"/>
</dbReference>
<evidence type="ECO:0000313" key="6">
    <source>
        <dbReference type="Proteomes" id="UP000298673"/>
    </source>
</evidence>
<comment type="similarity">
    <text evidence="3">Belongs to the DnaT family.</text>
</comment>
<dbReference type="EMBL" id="CP034861">
    <property type="protein sequence ID" value="QCI24144.1"/>
    <property type="molecule type" value="Genomic_DNA"/>
</dbReference>
<dbReference type="OrthoDB" id="6630498at2"/>
<keyword evidence="1 3" id="KW-0639">Primosome</keyword>
<dbReference type="InterPro" id="IPR040480">
    <property type="entry name" value="DnaT_DNA_bind"/>
</dbReference>
<proteinExistence type="inferred from homology"/>
<feature type="domain" description="DnaT DNA-binding" evidence="4">
    <location>
        <begin position="73"/>
        <end position="137"/>
    </location>
</feature>
<gene>
    <name evidence="3 5" type="primary">dnaT</name>
    <name evidence="5" type="ORF">D9V75_00110</name>
</gene>
<keyword evidence="2 3" id="KW-0235">DNA replication</keyword>
<evidence type="ECO:0000259" key="4">
    <source>
        <dbReference type="Pfam" id="PF17948"/>
    </source>
</evidence>
<dbReference type="RefSeq" id="WP_158343082.1">
    <property type="nucleotide sequence ID" value="NZ_CP034861.1"/>
</dbReference>
<dbReference type="AlphaFoldDB" id="A0A4D6YE80"/>
<protein>
    <recommendedName>
        <fullName evidence="3">Replication restart protein DnaT</fullName>
    </recommendedName>
</protein>
<dbReference type="Gene3D" id="1.10.8.1180">
    <property type="match status" value="1"/>
</dbReference>
<evidence type="ECO:0000256" key="1">
    <source>
        <dbReference type="ARBA" id="ARBA00022515"/>
    </source>
</evidence>
<accession>A0A4D6YE80</accession>
<dbReference type="Proteomes" id="UP000298673">
    <property type="component" value="Chromosome"/>
</dbReference>
<dbReference type="GO" id="GO:1990077">
    <property type="term" value="C:primosome complex"/>
    <property type="evidence" value="ECO:0007669"/>
    <property type="project" value="UniProtKB-UniRule"/>
</dbReference>
<evidence type="ECO:0000256" key="2">
    <source>
        <dbReference type="ARBA" id="ARBA00022705"/>
    </source>
</evidence>
<evidence type="ECO:0000313" key="5">
    <source>
        <dbReference type="EMBL" id="QCI24144.1"/>
    </source>
</evidence>
<keyword evidence="3" id="KW-0238">DNA-binding</keyword>
<comment type="function">
    <text evidence="3">Involved in the restart of stalled replication forks, which reloads the replicative helicase on sites other than the origin of replication. Can function in multiple replication restart pathways. Displaces ssDNA from a PriB-ssDNA complex. Probably forms a spiral filament on ssDNA.</text>
</comment>
<dbReference type="HAMAP" id="MF_01061">
    <property type="entry name" value="DnaT"/>
    <property type="match status" value="1"/>
</dbReference>
<name>A0A4D6YE80_9GAMM</name>
<reference evidence="5 6" key="1">
    <citation type="submission" date="2018-12" db="EMBL/GenBank/DDBJ databases">
        <authorList>
            <person name="Chong R.A."/>
        </authorList>
    </citation>
    <scope>NUCLEOTIDE SEQUENCE [LARGE SCALE GENOMIC DNA]</scope>
    <source>
        <strain evidence="5 6">Mst</strain>
    </source>
</reference>
<organism evidence="5 6">
    <name type="scientific">Buchnera aphidicola</name>
    <name type="common">Muscaphis stroyani</name>
    <dbReference type="NCBI Taxonomy" id="1241869"/>
    <lineage>
        <taxon>Bacteria</taxon>
        <taxon>Pseudomonadati</taxon>
        <taxon>Pseudomonadota</taxon>
        <taxon>Gammaproteobacteria</taxon>
        <taxon>Enterobacterales</taxon>
        <taxon>Erwiniaceae</taxon>
        <taxon>Buchnera</taxon>
    </lineage>
</organism>
<comment type="subunit">
    <text evidence="3">Homooligomerizes. Interacts with PriB. Component of the replication restart primosome. Primosome assembly occurs via a 'hand-off' mechanism. PriA binds to replication forks, subsequently PriB then DnaT bind; DnaT then displaces ssDNA to generate the helicase loading substrate.</text>
</comment>
<sequence>MKILVSDGIDFKFFCKNPINILKKSENGAVAVFENNSPIFYAVSSDFLEKLFNQEHYIKDQKIEKKNNKIKKFAMHKKWIPDSDFIQQSALWGIILKEEVQSYELASFIAYWQAEGCFFYHIQWQQKLARSLQNSRSLNYKLKKQRDITHIPVPDKTIPDGFRGK</sequence>